<dbReference type="SUPFAM" id="SSF50978">
    <property type="entry name" value="WD40 repeat-like"/>
    <property type="match status" value="2"/>
</dbReference>
<accession>A0AAV9I860</accession>
<evidence type="ECO:0000256" key="2">
    <source>
        <dbReference type="SAM" id="MobiDB-lite"/>
    </source>
</evidence>
<dbReference type="InterPro" id="IPR036322">
    <property type="entry name" value="WD40_repeat_dom_sf"/>
</dbReference>
<evidence type="ECO:0000256" key="1">
    <source>
        <dbReference type="PROSITE-ProRule" id="PRU00221"/>
    </source>
</evidence>
<name>A0AAV9I860_9RHOD</name>
<dbReference type="GO" id="GO:0030686">
    <property type="term" value="C:90S preribosome"/>
    <property type="evidence" value="ECO:0007669"/>
    <property type="project" value="InterPro"/>
</dbReference>
<dbReference type="GO" id="GO:0034455">
    <property type="term" value="C:t-UTP complex"/>
    <property type="evidence" value="ECO:0007669"/>
    <property type="project" value="TreeGrafter"/>
</dbReference>
<protein>
    <recommendedName>
        <fullName evidence="5">Transducin family protein / WD-40 repeat family protein</fullName>
    </recommendedName>
</protein>
<reference evidence="3 4" key="1">
    <citation type="submission" date="2022-07" db="EMBL/GenBank/DDBJ databases">
        <title>Genome-wide signatures of adaptation to extreme environments.</title>
        <authorList>
            <person name="Cho C.H."/>
            <person name="Yoon H.S."/>
        </authorList>
    </citation>
    <scope>NUCLEOTIDE SEQUENCE [LARGE SCALE GENOMIC DNA]</scope>
    <source>
        <strain evidence="3 4">108.79 E11</strain>
    </source>
</reference>
<organism evidence="3 4">
    <name type="scientific">Galdieria yellowstonensis</name>
    <dbReference type="NCBI Taxonomy" id="3028027"/>
    <lineage>
        <taxon>Eukaryota</taxon>
        <taxon>Rhodophyta</taxon>
        <taxon>Bangiophyceae</taxon>
        <taxon>Galdieriales</taxon>
        <taxon>Galdieriaceae</taxon>
        <taxon>Galdieria</taxon>
    </lineage>
</organism>
<dbReference type="PANTHER" id="PTHR44163:SF1">
    <property type="entry name" value="U3 SMALL NUCLEOLAR RNA-ASSOCIATED PROTEIN 4 HOMOLOG"/>
    <property type="match status" value="1"/>
</dbReference>
<evidence type="ECO:0000313" key="4">
    <source>
        <dbReference type="Proteomes" id="UP001300502"/>
    </source>
</evidence>
<sequence length="730" mass="83136">MGWAVEHYIPNAIQSGKPITSVVEIAPNVVATSSLDGLFTIWNLESRTRVHQSIPGGGAIWCMEADPTINLMKDGKIILAIGCEDGRVRLIHITSQPMDDENDHQRSIQVVEYVERIEPGPSRVLSLTWSLEPNGKFLLTTDDAGNIRKLETQKCLQVMKITQKGSPVVIWSIIALHFIPDYHYYVTGDARGTVTIWDAKTCSAIQEFNVDNCKGDITCVTAVVHFSRKYRDSQHLVLPDVDILFGAADGGIGAIRGNPIDSQYHWIPVRGRSLHARDVRTIKAIGKNKIVSGGADYRISMIDTDDFFSDAFATRLYPSKRPHRPSCAYYYRHQDLLIAEHDHHIDFWKDTATLSDKIIFRYNLRKGDGNICASTLSKDGSWWAVATTRTIRIYQMQIAIQQRANLAVKVEPFQTIPYSGARQLLWIQENDTRCYLLALSKEADAVHVYTLYITGNGSWKMEKTPRRIFWTNLVSTCKTGTCSITCMTTEKEEEETCLLAVGDRYGNVFVLDVRGDVDRPVASLQGCLSESVVAMCLQQNVLLVCGCQGQVKLWRMIQEDVGDRQERKMERLPAWSEAVGEWFKEQVILSLDWLPIYGVDMDVDSSCLLIYGHHYIILLHWEQLEEMITNHKDRRNEESTGETMPGERGQEEKRNYAKKIQKLPSKKLQWMHPLENVAYACFMSENKNKQRADEKEENHHHSISILCVEHPWEDMLSQMPPAVWKKKFGV</sequence>
<feature type="repeat" description="WD" evidence="1">
    <location>
        <begin position="173"/>
        <end position="207"/>
    </location>
</feature>
<keyword evidence="4" id="KW-1185">Reference proteome</keyword>
<feature type="region of interest" description="Disordered" evidence="2">
    <location>
        <begin position="633"/>
        <end position="653"/>
    </location>
</feature>
<keyword evidence="1" id="KW-0853">WD repeat</keyword>
<comment type="caution">
    <text evidence="3">The sequence shown here is derived from an EMBL/GenBank/DDBJ whole genome shotgun (WGS) entry which is preliminary data.</text>
</comment>
<dbReference type="SMART" id="SM00320">
    <property type="entry name" value="WD40"/>
    <property type="match status" value="6"/>
</dbReference>
<dbReference type="GO" id="GO:0003723">
    <property type="term" value="F:RNA binding"/>
    <property type="evidence" value="ECO:0007669"/>
    <property type="project" value="TreeGrafter"/>
</dbReference>
<dbReference type="InterPro" id="IPR046351">
    <property type="entry name" value="UTP4"/>
</dbReference>
<dbReference type="GO" id="GO:0032040">
    <property type="term" value="C:small-subunit processome"/>
    <property type="evidence" value="ECO:0007669"/>
    <property type="project" value="TreeGrafter"/>
</dbReference>
<gene>
    <name evidence="3" type="ORF">GAYE_PCTG69G1436</name>
</gene>
<dbReference type="Proteomes" id="UP001300502">
    <property type="component" value="Unassembled WGS sequence"/>
</dbReference>
<dbReference type="AlphaFoldDB" id="A0AAV9I860"/>
<evidence type="ECO:0008006" key="5">
    <source>
        <dbReference type="Google" id="ProtNLM"/>
    </source>
</evidence>
<dbReference type="InterPro" id="IPR001680">
    <property type="entry name" value="WD40_rpt"/>
</dbReference>
<dbReference type="EMBL" id="JANCYU010000016">
    <property type="protein sequence ID" value="KAK4523540.1"/>
    <property type="molecule type" value="Genomic_DNA"/>
</dbReference>
<proteinExistence type="predicted"/>
<dbReference type="PANTHER" id="PTHR44163">
    <property type="entry name" value="U3 SMALL NUCLEOLAR RNA-ASSOCIATED PROTEIN 4 HOMOLOG"/>
    <property type="match status" value="1"/>
</dbReference>
<evidence type="ECO:0000313" key="3">
    <source>
        <dbReference type="EMBL" id="KAK4523540.1"/>
    </source>
</evidence>
<dbReference type="GO" id="GO:0000462">
    <property type="term" value="P:maturation of SSU-rRNA from tricistronic rRNA transcript (SSU-rRNA, 5.8S rRNA, LSU-rRNA)"/>
    <property type="evidence" value="ECO:0007669"/>
    <property type="project" value="InterPro"/>
</dbReference>
<dbReference type="InterPro" id="IPR015943">
    <property type="entry name" value="WD40/YVTN_repeat-like_dom_sf"/>
</dbReference>
<dbReference type="PROSITE" id="PS50082">
    <property type="entry name" value="WD_REPEATS_2"/>
    <property type="match status" value="1"/>
</dbReference>
<dbReference type="Gene3D" id="2.130.10.10">
    <property type="entry name" value="YVTN repeat-like/Quinoprotein amine dehydrogenase"/>
    <property type="match status" value="2"/>
</dbReference>